<keyword evidence="2" id="KW-1185">Reference proteome</keyword>
<gene>
    <name evidence="1" type="ordered locus">Halru_2229</name>
</gene>
<evidence type="ECO:0008006" key="3">
    <source>
        <dbReference type="Google" id="ProtNLM"/>
    </source>
</evidence>
<evidence type="ECO:0000313" key="2">
    <source>
        <dbReference type="Proteomes" id="UP000010846"/>
    </source>
</evidence>
<protein>
    <recommendedName>
        <fullName evidence="3">Polyketide cyclase / dehydrase and lipid transport</fullName>
    </recommendedName>
</protein>
<dbReference type="EMBL" id="CP003050">
    <property type="protein sequence ID" value="AGB16815.1"/>
    <property type="molecule type" value="Genomic_DNA"/>
</dbReference>
<dbReference type="eggNOG" id="arCOG13341">
    <property type="taxonomic scope" value="Archaea"/>
</dbReference>
<accession>L0IB94</accession>
<dbReference type="STRING" id="797302.Halru_2229"/>
<name>L0IB94_HALRX</name>
<sequence length="219" mass="24836">MGRERFEDGSGPDSNAAMLLDEYLPAFDATQVEHRIVDADPETTYDATLDANLLDLGPIVRLLGTLRAAPQVLADRLRDRPRTAPPERMRFADVPETDEWTLLAESPGEEYVFGAVGKFWQPSIQWRAVDADGFTAFDEPGYAKLAIGLSVRPYGDHRTLLSYEARTATTSESARRSFRRYWRVISPFAGYLMRRALARIEADAERLANRTTRRPSRRR</sequence>
<dbReference type="Proteomes" id="UP000010846">
    <property type="component" value="Chromosome"/>
</dbReference>
<dbReference type="KEGG" id="hru:Halru_2229"/>
<dbReference type="OrthoDB" id="289730at2157"/>
<reference evidence="1" key="1">
    <citation type="submission" date="2011-09" db="EMBL/GenBank/DDBJ databases">
        <title>Complete sequence of Halovivax ruber XH-70.</title>
        <authorList>
            <consortium name="US DOE Joint Genome Institute"/>
            <person name="Lucas S."/>
            <person name="Han J."/>
            <person name="Lapidus A."/>
            <person name="Cheng J.-F."/>
            <person name="Goodwin L."/>
            <person name="Pitluck S."/>
            <person name="Peters L."/>
            <person name="Mikhailova N."/>
            <person name="Davenport K."/>
            <person name="Detter J.C."/>
            <person name="Han C."/>
            <person name="Tapia R."/>
            <person name="Land M."/>
            <person name="Hauser L."/>
            <person name="Kyrpides N."/>
            <person name="Ivanova N."/>
            <person name="Pagani I."/>
            <person name="Sproer C."/>
            <person name="Anderson I."/>
            <person name="Woyke T."/>
        </authorList>
    </citation>
    <scope>NUCLEOTIDE SEQUENCE</scope>
    <source>
        <strain evidence="1">XH-70</strain>
    </source>
</reference>
<evidence type="ECO:0000313" key="1">
    <source>
        <dbReference type="EMBL" id="AGB16815.1"/>
    </source>
</evidence>
<dbReference type="AlphaFoldDB" id="L0IB94"/>
<dbReference type="HOGENOM" id="CLU_108535_1_0_2"/>
<organism evidence="1 2">
    <name type="scientific">Halovivax ruber (strain DSM 18193 / JCM 13892 / XH-70)</name>
    <dbReference type="NCBI Taxonomy" id="797302"/>
    <lineage>
        <taxon>Archaea</taxon>
        <taxon>Methanobacteriati</taxon>
        <taxon>Methanobacteriota</taxon>
        <taxon>Stenosarchaea group</taxon>
        <taxon>Halobacteria</taxon>
        <taxon>Halobacteriales</taxon>
        <taxon>Natrialbaceae</taxon>
        <taxon>Halovivax</taxon>
    </lineage>
</organism>
<dbReference type="GeneID" id="14376737"/>
<proteinExistence type="predicted"/>
<dbReference type="RefSeq" id="WP_015301426.1">
    <property type="nucleotide sequence ID" value="NC_019964.1"/>
</dbReference>